<dbReference type="PROSITE" id="PS51257">
    <property type="entry name" value="PROKAR_LIPOPROTEIN"/>
    <property type="match status" value="1"/>
</dbReference>
<accession>A0A7X0JUA1</accession>
<organism evidence="3 4">
    <name type="scientific">Pseudoteredinibacter isoporae</name>
    <dbReference type="NCBI Taxonomy" id="570281"/>
    <lineage>
        <taxon>Bacteria</taxon>
        <taxon>Pseudomonadati</taxon>
        <taxon>Pseudomonadota</taxon>
        <taxon>Gammaproteobacteria</taxon>
        <taxon>Cellvibrionales</taxon>
        <taxon>Cellvibrionaceae</taxon>
        <taxon>Pseudoteredinibacter</taxon>
    </lineage>
</organism>
<feature type="region of interest" description="Disordered" evidence="1">
    <location>
        <begin position="202"/>
        <end position="245"/>
    </location>
</feature>
<comment type="caution">
    <text evidence="3">The sequence shown here is derived from an EMBL/GenBank/DDBJ whole genome shotgun (WGS) entry which is preliminary data.</text>
</comment>
<evidence type="ECO:0000256" key="1">
    <source>
        <dbReference type="SAM" id="MobiDB-lite"/>
    </source>
</evidence>
<feature type="chain" id="PRO_5031547390" description="ABC-type transport auxiliary lipoprotein component domain-containing protein" evidence="2">
    <location>
        <begin position="20"/>
        <end position="245"/>
    </location>
</feature>
<evidence type="ECO:0008006" key="5">
    <source>
        <dbReference type="Google" id="ProtNLM"/>
    </source>
</evidence>
<feature type="compositionally biased region" description="Basic and acidic residues" evidence="1">
    <location>
        <begin position="213"/>
        <end position="245"/>
    </location>
</feature>
<keyword evidence="2" id="KW-0732">Signal</keyword>
<name>A0A7X0JUA1_9GAMM</name>
<evidence type="ECO:0000313" key="4">
    <source>
        <dbReference type="Proteomes" id="UP000528457"/>
    </source>
</evidence>
<protein>
    <recommendedName>
        <fullName evidence="5">ABC-type transport auxiliary lipoprotein component domain-containing protein</fullName>
    </recommendedName>
</protein>
<sequence>MKSNSAVPILCLLSLALTACNSQLTVKGQFPSPLSSPMPLHAAAHYSPELLAHNYTESSDDRDKWEIQTGSAQQAFFDTLLPALFQQWAGQSPDPESESFQLPGVDIVIKPNLSDFQYSLPRESRSKIFEVWMKYNMQLYQGDGQLLADWFVTAYGKTPSGFMQSDEDAMNEAIVVALRDLGANLTLNFARVPELRDWMERRNNPSAEFTPRTPEETTLKKEAAHELPEPKEKELKKEEAKHENS</sequence>
<evidence type="ECO:0000256" key="2">
    <source>
        <dbReference type="SAM" id="SignalP"/>
    </source>
</evidence>
<dbReference type="InParanoid" id="A0A7X0JUA1"/>
<dbReference type="EMBL" id="JACHHT010000002">
    <property type="protein sequence ID" value="MBB6522388.1"/>
    <property type="molecule type" value="Genomic_DNA"/>
</dbReference>
<proteinExistence type="predicted"/>
<feature type="signal peptide" evidence="2">
    <location>
        <begin position="1"/>
        <end position="19"/>
    </location>
</feature>
<dbReference type="RefSeq" id="WP_166845984.1">
    <property type="nucleotide sequence ID" value="NZ_JAAONY010000002.1"/>
</dbReference>
<reference evidence="3 4" key="1">
    <citation type="submission" date="2020-08" db="EMBL/GenBank/DDBJ databases">
        <title>Genomic Encyclopedia of Type Strains, Phase IV (KMG-IV): sequencing the most valuable type-strain genomes for metagenomic binning, comparative biology and taxonomic classification.</title>
        <authorList>
            <person name="Goeker M."/>
        </authorList>
    </citation>
    <scope>NUCLEOTIDE SEQUENCE [LARGE SCALE GENOMIC DNA]</scope>
    <source>
        <strain evidence="3 4">DSM 22368</strain>
    </source>
</reference>
<gene>
    <name evidence="3" type="ORF">HNR48_002673</name>
</gene>
<dbReference type="Proteomes" id="UP000528457">
    <property type="component" value="Unassembled WGS sequence"/>
</dbReference>
<evidence type="ECO:0000313" key="3">
    <source>
        <dbReference type="EMBL" id="MBB6522388.1"/>
    </source>
</evidence>
<dbReference type="AlphaFoldDB" id="A0A7X0JUA1"/>
<keyword evidence="4" id="KW-1185">Reference proteome</keyword>